<dbReference type="InterPro" id="IPR036770">
    <property type="entry name" value="Ankyrin_rpt-contain_sf"/>
</dbReference>
<gene>
    <name evidence="5" type="ORF">Hsar01_03934</name>
</gene>
<proteinExistence type="predicted"/>
<evidence type="ECO:0000313" key="5">
    <source>
        <dbReference type="EMBL" id="GAA5484688.1"/>
    </source>
</evidence>
<feature type="repeat" description="ANK" evidence="3">
    <location>
        <begin position="200"/>
        <end position="232"/>
    </location>
</feature>
<dbReference type="Proteomes" id="UP001476282">
    <property type="component" value="Unassembled WGS sequence"/>
</dbReference>
<dbReference type="PANTHER" id="PTHR24171">
    <property type="entry name" value="ANKYRIN REPEAT DOMAIN-CONTAINING PROTEIN 39-RELATED"/>
    <property type="match status" value="1"/>
</dbReference>
<feature type="compositionally biased region" description="Low complexity" evidence="4">
    <location>
        <begin position="349"/>
        <end position="365"/>
    </location>
</feature>
<evidence type="ECO:0000313" key="6">
    <source>
        <dbReference type="Proteomes" id="UP001476282"/>
    </source>
</evidence>
<dbReference type="PROSITE" id="PS51257">
    <property type="entry name" value="PROKAR_LIPOPROTEIN"/>
    <property type="match status" value="1"/>
</dbReference>
<organism evidence="5 6">
    <name type="scientific">Haloferula sargassicola</name>
    <dbReference type="NCBI Taxonomy" id="490096"/>
    <lineage>
        <taxon>Bacteria</taxon>
        <taxon>Pseudomonadati</taxon>
        <taxon>Verrucomicrobiota</taxon>
        <taxon>Verrucomicrobiia</taxon>
        <taxon>Verrucomicrobiales</taxon>
        <taxon>Verrucomicrobiaceae</taxon>
        <taxon>Haloferula</taxon>
    </lineage>
</organism>
<keyword evidence="2 3" id="KW-0040">ANK repeat</keyword>
<feature type="region of interest" description="Disordered" evidence="4">
    <location>
        <begin position="277"/>
        <end position="380"/>
    </location>
</feature>
<dbReference type="PROSITE" id="PS50088">
    <property type="entry name" value="ANK_REPEAT"/>
    <property type="match status" value="3"/>
</dbReference>
<sequence length="533" mass="56269">MKPTPFLIASLPVAAALAFSGCKKEPGAGEREQVHEAGYEMSREALFRAAESDDIRAMKTMVSGGLSVFEEDSIGRTALHAAAGAGAIKAVDYLLDEGIKVDARDGQERTPLMEATIRSTPEMVRYLLMQGADPQAKDAEQYKPLMLAVRENRPELVAVLAPYVREDLDDALLAASILGQAEVIDELTNYGASVYCRLDDGRTPLMLAAQRGQTEAVEMLLSIGANRLTMDQDGKTAAELAREAGFEEVAMRLDGAPEAGDFELADTAELSAELMAVVDPGPPADGSAARVSSDHEVAASGGGAEMASNDDGDADPQAADEPVSGGTETRELEGAVVGRSATGAGGPQTETETSTGGGTAFSSAARQSPSASGEKPAGPVVMRSYRQRELPLRVESVQDEVATIQVVGGQRHEMTVGETIPGTKLKVVKIERRMQSGKEHGGEPTEVSVVEVEDGDGGLRRDLIVGLPALSHEPVALVEDAASGRYYVARRGQRFSTEDGDEYLVDDVRPSQLVLEDLDSGEMTTVRLVGPKG</sequence>
<evidence type="ECO:0000256" key="1">
    <source>
        <dbReference type="ARBA" id="ARBA00022737"/>
    </source>
</evidence>
<evidence type="ECO:0008006" key="7">
    <source>
        <dbReference type="Google" id="ProtNLM"/>
    </source>
</evidence>
<dbReference type="SUPFAM" id="SSF48403">
    <property type="entry name" value="Ankyrin repeat"/>
    <property type="match status" value="1"/>
</dbReference>
<dbReference type="SMART" id="SM00248">
    <property type="entry name" value="ANK"/>
    <property type="match status" value="5"/>
</dbReference>
<keyword evidence="1" id="KW-0677">Repeat</keyword>
<feature type="repeat" description="ANK" evidence="3">
    <location>
        <begin position="107"/>
        <end position="139"/>
    </location>
</feature>
<feature type="repeat" description="ANK" evidence="3">
    <location>
        <begin position="74"/>
        <end position="106"/>
    </location>
</feature>
<keyword evidence="6" id="KW-1185">Reference proteome</keyword>
<accession>A0ABP9UT33</accession>
<evidence type="ECO:0000256" key="4">
    <source>
        <dbReference type="SAM" id="MobiDB-lite"/>
    </source>
</evidence>
<name>A0ABP9UT33_9BACT</name>
<dbReference type="PROSITE" id="PS50297">
    <property type="entry name" value="ANK_REP_REGION"/>
    <property type="match status" value="3"/>
</dbReference>
<dbReference type="EMBL" id="BAABRI010000031">
    <property type="protein sequence ID" value="GAA5484688.1"/>
    <property type="molecule type" value="Genomic_DNA"/>
</dbReference>
<dbReference type="InterPro" id="IPR002110">
    <property type="entry name" value="Ankyrin_rpt"/>
</dbReference>
<dbReference type="Pfam" id="PF12796">
    <property type="entry name" value="Ank_2"/>
    <property type="match status" value="2"/>
</dbReference>
<protein>
    <recommendedName>
        <fullName evidence="7">Ankyrin repeat-containing protein</fullName>
    </recommendedName>
</protein>
<dbReference type="PRINTS" id="PR01415">
    <property type="entry name" value="ANKYRIN"/>
</dbReference>
<dbReference type="RefSeq" id="WP_353568795.1">
    <property type="nucleotide sequence ID" value="NZ_BAABRI010000031.1"/>
</dbReference>
<dbReference type="Gene3D" id="1.25.40.20">
    <property type="entry name" value="Ankyrin repeat-containing domain"/>
    <property type="match status" value="3"/>
</dbReference>
<comment type="caution">
    <text evidence="5">The sequence shown here is derived from an EMBL/GenBank/DDBJ whole genome shotgun (WGS) entry which is preliminary data.</text>
</comment>
<evidence type="ECO:0000256" key="3">
    <source>
        <dbReference type="PROSITE-ProRule" id="PRU00023"/>
    </source>
</evidence>
<evidence type="ECO:0000256" key="2">
    <source>
        <dbReference type="ARBA" id="ARBA00023043"/>
    </source>
</evidence>
<reference evidence="5 6" key="1">
    <citation type="submission" date="2024-02" db="EMBL/GenBank/DDBJ databases">
        <title>Haloferula sargassicola NBRC 104335.</title>
        <authorList>
            <person name="Ichikawa N."/>
            <person name="Katano-Makiyama Y."/>
            <person name="Hidaka K."/>
        </authorList>
    </citation>
    <scope>NUCLEOTIDE SEQUENCE [LARGE SCALE GENOMIC DNA]</scope>
    <source>
        <strain evidence="5 6">NBRC 104335</strain>
    </source>
</reference>